<dbReference type="OrthoDB" id="26525at2759"/>
<dbReference type="PROSITE" id="PS50222">
    <property type="entry name" value="EF_HAND_2"/>
    <property type="match status" value="1"/>
</dbReference>
<dbReference type="Proteomes" id="UP000054498">
    <property type="component" value="Unassembled WGS sequence"/>
</dbReference>
<reference evidence="3 4" key="1">
    <citation type="journal article" date="2013" name="BMC Genomics">
        <title>Reconstruction of the lipid metabolism for the microalga Monoraphidium neglectum from its genome sequence reveals characteristics suitable for biofuel production.</title>
        <authorList>
            <person name="Bogen C."/>
            <person name="Al-Dilaimi A."/>
            <person name="Albersmeier A."/>
            <person name="Wichmann J."/>
            <person name="Grundmann M."/>
            <person name="Rupp O."/>
            <person name="Lauersen K.J."/>
            <person name="Blifernez-Klassen O."/>
            <person name="Kalinowski J."/>
            <person name="Goesmann A."/>
            <person name="Mussgnug J.H."/>
            <person name="Kruse O."/>
        </authorList>
    </citation>
    <scope>NUCLEOTIDE SEQUENCE [LARGE SCALE GENOMIC DNA]</scope>
    <source>
        <strain evidence="3 4">SAG 48.87</strain>
    </source>
</reference>
<feature type="region of interest" description="Disordered" evidence="1">
    <location>
        <begin position="47"/>
        <end position="70"/>
    </location>
</feature>
<keyword evidence="4" id="KW-1185">Reference proteome</keyword>
<dbReference type="STRING" id="145388.A0A0D2MSX7"/>
<evidence type="ECO:0000259" key="2">
    <source>
        <dbReference type="PROSITE" id="PS50222"/>
    </source>
</evidence>
<proteinExistence type="predicted"/>
<evidence type="ECO:0000313" key="3">
    <source>
        <dbReference type="EMBL" id="KIY97600.1"/>
    </source>
</evidence>
<sequence>MFCRHLCSTSFAAVAGPGPSRPPPRAAVTAPSARRATIAVVPHSAGKGLVGGPAGGEGAVHPDPSQPLYPGFQEEKDVSHQAFLHAFEAARPRAMSIPGMQLACPAPRLREQQQQQQQREFAASIWNRRRSIPSQTYADPLDHIFNEARGWGGARSGGLLGLEHAFFHLGVFDTDSDGKLTAGEIAKALAARGVAATEAQGHGSSVQLPLTWGVLL</sequence>
<name>A0A0D2MSX7_9CHLO</name>
<dbReference type="EMBL" id="KK102502">
    <property type="protein sequence ID" value="KIY97600.1"/>
    <property type="molecule type" value="Genomic_DNA"/>
</dbReference>
<dbReference type="PROSITE" id="PS00018">
    <property type="entry name" value="EF_HAND_1"/>
    <property type="match status" value="1"/>
</dbReference>
<protein>
    <recommendedName>
        <fullName evidence="2">EF-hand domain-containing protein</fullName>
    </recommendedName>
</protein>
<feature type="domain" description="EF-hand" evidence="2">
    <location>
        <begin position="171"/>
        <end position="195"/>
    </location>
</feature>
<dbReference type="RefSeq" id="XP_013896620.1">
    <property type="nucleotide sequence ID" value="XM_014041166.1"/>
</dbReference>
<dbReference type="InterPro" id="IPR018247">
    <property type="entry name" value="EF_Hand_1_Ca_BS"/>
</dbReference>
<evidence type="ECO:0000313" key="4">
    <source>
        <dbReference type="Proteomes" id="UP000054498"/>
    </source>
</evidence>
<dbReference type="GO" id="GO:0005509">
    <property type="term" value="F:calcium ion binding"/>
    <property type="evidence" value="ECO:0007669"/>
    <property type="project" value="InterPro"/>
</dbReference>
<dbReference type="AlphaFoldDB" id="A0A0D2MSX7"/>
<gene>
    <name evidence="3" type="ORF">MNEG_10358</name>
</gene>
<accession>A0A0D2MSX7</accession>
<organism evidence="3 4">
    <name type="scientific">Monoraphidium neglectum</name>
    <dbReference type="NCBI Taxonomy" id="145388"/>
    <lineage>
        <taxon>Eukaryota</taxon>
        <taxon>Viridiplantae</taxon>
        <taxon>Chlorophyta</taxon>
        <taxon>core chlorophytes</taxon>
        <taxon>Chlorophyceae</taxon>
        <taxon>CS clade</taxon>
        <taxon>Sphaeropleales</taxon>
        <taxon>Selenastraceae</taxon>
        <taxon>Monoraphidium</taxon>
    </lineage>
</organism>
<feature type="compositionally biased region" description="Gly residues" evidence="1">
    <location>
        <begin position="48"/>
        <end position="58"/>
    </location>
</feature>
<evidence type="ECO:0000256" key="1">
    <source>
        <dbReference type="SAM" id="MobiDB-lite"/>
    </source>
</evidence>
<dbReference type="KEGG" id="mng:MNEG_10358"/>
<dbReference type="InterPro" id="IPR002048">
    <property type="entry name" value="EF_hand_dom"/>
</dbReference>
<dbReference type="GeneID" id="25727512"/>